<comment type="caution">
    <text evidence="2">The sequence shown here is derived from an EMBL/GenBank/DDBJ whole genome shotgun (WGS) entry which is preliminary data.</text>
</comment>
<dbReference type="PANTHER" id="PTHR31751">
    <property type="entry name" value="SI:CH211-108C17.2-RELATED-RELATED"/>
    <property type="match status" value="1"/>
</dbReference>
<keyword evidence="3" id="KW-1185">Reference proteome</keyword>
<gene>
    <name evidence="2" type="ORF">PACLA_8A025227</name>
</gene>
<feature type="region of interest" description="Disordered" evidence="1">
    <location>
        <begin position="86"/>
        <end position="125"/>
    </location>
</feature>
<proteinExistence type="predicted"/>
<evidence type="ECO:0000313" key="2">
    <source>
        <dbReference type="EMBL" id="CAB3976918.1"/>
    </source>
</evidence>
<dbReference type="Proteomes" id="UP001152795">
    <property type="component" value="Unassembled WGS sequence"/>
</dbReference>
<dbReference type="EMBL" id="CACRXK020000020">
    <property type="protein sequence ID" value="CAB3976918.1"/>
    <property type="molecule type" value="Genomic_DNA"/>
</dbReference>
<sequence length="408" mass="46222">MAEKTHSEFASHLLQMCEEMRVRQNNQQCSTPSSQSQGQGHVVQSTPSRLVRRSLIPEDIHLSPVLADESEIDNLDVSGIENQCTSINPEFGMFPGRQSSESESEISESSEQTSSSDLASSESAMYDADEDDMDNFERCGDSFYDKDFMDVDDEIFEEAEGDVTLTASEGEDKPAEFDHTKGEEDMDVSYFEEWDRTNIEIQHGPETSDDWAQRLLKQLKDEFDKVNVTGKQSQIFADHGQQSRSVVEVLCVKKEQNVYTTTIMIAAAIIITGGNYEKFALFCKFLGLSFISRSTLMRIQEKYVIAEIKRFWKDMKASIWKIFLGESIILCGDGRNDSLGFSAKYCVYVLMEQFVNVIVDIEVVDKRETGGVSTSMEVYGLKKLLERVVSETVVSEIVTDASFEYFWF</sequence>
<feature type="compositionally biased region" description="Low complexity" evidence="1">
    <location>
        <begin position="109"/>
        <end position="123"/>
    </location>
</feature>
<organism evidence="2 3">
    <name type="scientific">Paramuricea clavata</name>
    <name type="common">Red gorgonian</name>
    <name type="synonym">Violescent sea-whip</name>
    <dbReference type="NCBI Taxonomy" id="317549"/>
    <lineage>
        <taxon>Eukaryota</taxon>
        <taxon>Metazoa</taxon>
        <taxon>Cnidaria</taxon>
        <taxon>Anthozoa</taxon>
        <taxon>Octocorallia</taxon>
        <taxon>Malacalcyonacea</taxon>
        <taxon>Plexauridae</taxon>
        <taxon>Paramuricea</taxon>
    </lineage>
</organism>
<reference evidence="2" key="1">
    <citation type="submission" date="2020-04" db="EMBL/GenBank/DDBJ databases">
        <authorList>
            <person name="Alioto T."/>
            <person name="Alioto T."/>
            <person name="Gomez Garrido J."/>
        </authorList>
    </citation>
    <scope>NUCLEOTIDE SEQUENCE</scope>
    <source>
        <strain evidence="2">A484AB</strain>
    </source>
</reference>
<dbReference type="PANTHER" id="PTHR31751:SF7">
    <property type="entry name" value="THAP-TYPE DOMAIN-CONTAINING PROTEIN"/>
    <property type="match status" value="1"/>
</dbReference>
<evidence type="ECO:0000256" key="1">
    <source>
        <dbReference type="SAM" id="MobiDB-lite"/>
    </source>
</evidence>
<feature type="region of interest" description="Disordered" evidence="1">
    <location>
        <begin position="24"/>
        <end position="49"/>
    </location>
</feature>
<accession>A0A7D9H6P4</accession>
<evidence type="ECO:0000313" key="3">
    <source>
        <dbReference type="Proteomes" id="UP001152795"/>
    </source>
</evidence>
<name>A0A7D9H6P4_PARCT</name>
<dbReference type="AlphaFoldDB" id="A0A7D9H6P4"/>
<protein>
    <submittedName>
        <fullName evidence="2">Uncharacterized protein</fullName>
    </submittedName>
</protein>
<feature type="compositionally biased region" description="Low complexity" evidence="1">
    <location>
        <begin position="33"/>
        <end position="45"/>
    </location>
</feature>